<dbReference type="AlphaFoldDB" id="A0A7S1A059"/>
<dbReference type="InterPro" id="IPR011141">
    <property type="entry name" value="Polyketide_synthase_type-III"/>
</dbReference>
<dbReference type="Gene3D" id="3.40.47.10">
    <property type="match status" value="2"/>
</dbReference>
<evidence type="ECO:0000256" key="1">
    <source>
        <dbReference type="ARBA" id="ARBA00022679"/>
    </source>
</evidence>
<feature type="domain" description="Beta-ketoacyl-[acyl-carrier-protein] synthase III C-terminal" evidence="4">
    <location>
        <begin position="745"/>
        <end position="832"/>
    </location>
</feature>
<gene>
    <name evidence="5" type="ORF">NSCI0253_LOCUS12799</name>
</gene>
<dbReference type="GO" id="GO:0016747">
    <property type="term" value="F:acyltransferase activity, transferring groups other than amino-acyl groups"/>
    <property type="evidence" value="ECO:0007669"/>
    <property type="project" value="InterPro"/>
</dbReference>
<feature type="compositionally biased region" description="Acidic residues" evidence="2">
    <location>
        <begin position="897"/>
        <end position="921"/>
    </location>
</feature>
<reference evidence="5" key="1">
    <citation type="submission" date="2021-01" db="EMBL/GenBank/DDBJ databases">
        <authorList>
            <person name="Corre E."/>
            <person name="Pelletier E."/>
            <person name="Niang G."/>
            <person name="Scheremetjew M."/>
            <person name="Finn R."/>
            <person name="Kale V."/>
            <person name="Holt S."/>
            <person name="Cochrane G."/>
            <person name="Meng A."/>
            <person name="Brown T."/>
            <person name="Cohen L."/>
        </authorList>
    </citation>
    <scope>NUCLEOTIDE SEQUENCE</scope>
</reference>
<feature type="domain" description="Chalcone/stilbene synthase N-terminal" evidence="3">
    <location>
        <begin position="546"/>
        <end position="676"/>
    </location>
</feature>
<protein>
    <submittedName>
        <fullName evidence="5">Uncharacterized protein</fullName>
    </submittedName>
</protein>
<evidence type="ECO:0000259" key="3">
    <source>
        <dbReference type="Pfam" id="PF00195"/>
    </source>
</evidence>
<evidence type="ECO:0000313" key="5">
    <source>
        <dbReference type="EMBL" id="CAD8838451.1"/>
    </source>
</evidence>
<dbReference type="InterPro" id="IPR013747">
    <property type="entry name" value="ACP_syn_III_C"/>
</dbReference>
<feature type="region of interest" description="Disordered" evidence="2">
    <location>
        <begin position="892"/>
        <end position="926"/>
    </location>
</feature>
<keyword evidence="1" id="KW-0808">Transferase</keyword>
<dbReference type="Pfam" id="PF08541">
    <property type="entry name" value="ACP_syn_III_C"/>
    <property type="match status" value="1"/>
</dbReference>
<accession>A0A7S1A059</accession>
<evidence type="ECO:0000259" key="4">
    <source>
        <dbReference type="Pfam" id="PF08541"/>
    </source>
</evidence>
<dbReference type="GO" id="GO:0030639">
    <property type="term" value="P:polyketide biosynthetic process"/>
    <property type="evidence" value="ECO:0007669"/>
    <property type="project" value="TreeGrafter"/>
</dbReference>
<dbReference type="EMBL" id="HBFQ01018302">
    <property type="protein sequence ID" value="CAD8838451.1"/>
    <property type="molecule type" value="Transcribed_RNA"/>
</dbReference>
<organism evidence="5">
    <name type="scientific">Noctiluca scintillans</name>
    <name type="common">Sea sparkle</name>
    <name type="synonym">Red tide dinoflagellate</name>
    <dbReference type="NCBI Taxonomy" id="2966"/>
    <lineage>
        <taxon>Eukaryota</taxon>
        <taxon>Sar</taxon>
        <taxon>Alveolata</taxon>
        <taxon>Dinophyceae</taxon>
        <taxon>Noctilucales</taxon>
        <taxon>Noctilucaceae</taxon>
        <taxon>Noctiluca</taxon>
    </lineage>
</organism>
<dbReference type="Pfam" id="PF00195">
    <property type="entry name" value="Chal_sti_synt_N"/>
    <property type="match status" value="1"/>
</dbReference>
<proteinExistence type="predicted"/>
<name>A0A7S1A059_NOCSC</name>
<dbReference type="PANTHER" id="PTHR11877:SF46">
    <property type="entry name" value="TYPE III POLYKETIDE SYNTHASE A"/>
    <property type="match status" value="1"/>
</dbReference>
<dbReference type="SUPFAM" id="SSF53901">
    <property type="entry name" value="Thiolase-like"/>
    <property type="match status" value="1"/>
</dbReference>
<dbReference type="InterPro" id="IPR001099">
    <property type="entry name" value="Chalcone/stilbene_synt_N"/>
</dbReference>
<sequence>MAVEIVYDGDLQSLCRKVYDAIDGDGGKPQIIVVDFVDEVVRSTASGFLRDFRRLVHLSPHMVVARVKTTKLSVLGVIVSLTCDVVSHVVPGLVIQAGEEKDALLGLARRHWQFYTGKLTTTEWDFASVKIDGSLENFGQFLPHYLMALRHSGMASPISGPQVGLDVANSSTERFEDIFNYYFGLKTVSLFAAWDFVGAAAASADARAASASSVEALQDAVAESVKCVQVSHDTARLTFTSDVMLESIQRVTEACSLVKKKHVSSIQVILLEGSIATRGTVFPKGVRNHMDIYKWHRKWEQFLGLLRKKHLHVTATSDNLCPPLMELFLSADVRTWKAEADVVSWAAAPFAYSPGPEAMQGALRFLPVSVLRKFMLVGLPLAEALSFGLVQVESEAVGANPWNRSFSEVAHAEHKLAWARASSLEDKATGVKSAVGAFKPKSRTFTRRSWQWGSGMLDLPPRVEQISAPQGSCSLLGYGLSTPGKEHLHTQADVAKMLKVPRESPHWSVLTASHIATRYLAEMERDLAEPEKVDLTRLQEKHLHWARQMLPEAIKKACDDAQISPTAVAHVTVASSSGYLLPGLTAYVVQEPSLGIPQSVSRQDVVGMGCHAGLNSFKSAAAWACANPGKYALACGVEVLSAQYCWGSHTMKQLNTVVVNSLFADGCFCAVLWAAPIDGPAPQHAPAYLDAPPMWWAQLCDTAALPDMIYRVERSEDKYVFDLSELAPYHVGQGLFTMMHVAMHSGIPVHQADHVVTHTGGKTVLDCSSLALGLEGHPKDSLPYTIKALKEYGNQSSTSFFFAFHNLVKSGNVREGDMGNFVTMGPGAGLEMALWTAGPRFPPRPSLTSVPVETVRHAIGSGMPHPPIPIFQPDLGDDVMAKKSQQWLDNTVLPDISDSDEDPDTKEVEGEEQQAEEAAQEDTEKWEDAIEGEEQVDATSERSELLALEEHLKQLVIRVQKLNRKK</sequence>
<dbReference type="PANTHER" id="PTHR11877">
    <property type="entry name" value="HYDROXYMETHYLGLUTARYL-COA SYNTHASE"/>
    <property type="match status" value="1"/>
</dbReference>
<dbReference type="InterPro" id="IPR016039">
    <property type="entry name" value="Thiolase-like"/>
</dbReference>
<evidence type="ECO:0000256" key="2">
    <source>
        <dbReference type="SAM" id="MobiDB-lite"/>
    </source>
</evidence>